<protein>
    <recommendedName>
        <fullName evidence="2">NWD NACHT-NTPase N-terminal domain-containing protein</fullName>
    </recommendedName>
</protein>
<dbReference type="GeneID" id="87889050"/>
<evidence type="ECO:0000259" key="2">
    <source>
        <dbReference type="Pfam" id="PF17100"/>
    </source>
</evidence>
<dbReference type="InterPro" id="IPR031359">
    <property type="entry name" value="NACHT_N"/>
</dbReference>
<keyword evidence="4" id="KW-1185">Reference proteome</keyword>
<reference evidence="3" key="2">
    <citation type="submission" date="2023-06" db="EMBL/GenBank/DDBJ databases">
        <authorList>
            <consortium name="Lawrence Berkeley National Laboratory"/>
            <person name="Mondo S.J."/>
            <person name="Hensen N."/>
            <person name="Bonometti L."/>
            <person name="Westerberg I."/>
            <person name="Brannstrom I.O."/>
            <person name="Guillou S."/>
            <person name="Cros-Aarteil S."/>
            <person name="Calhoun S."/>
            <person name="Haridas S."/>
            <person name="Kuo A."/>
            <person name="Pangilinan J."/>
            <person name="Riley R."/>
            <person name="Labutti K."/>
            <person name="Andreopoulos B."/>
            <person name="Lipzen A."/>
            <person name="Chen C."/>
            <person name="Yanf M."/>
            <person name="Daum C."/>
            <person name="Ng V."/>
            <person name="Clum A."/>
            <person name="Steindorff A."/>
            <person name="Ohm R."/>
            <person name="Martin F."/>
            <person name="Silar P."/>
            <person name="Natvig D."/>
            <person name="Lalanne C."/>
            <person name="Gautier V."/>
            <person name="Ament-Velasquez S.L."/>
            <person name="Kruys A."/>
            <person name="Hutchinson M.I."/>
            <person name="Powell A.J."/>
            <person name="Barry K."/>
            <person name="Miller A.N."/>
            <person name="Grigoriev I.V."/>
            <person name="Debuchy R."/>
            <person name="Gladieux P."/>
            <person name="Thoren M.H."/>
            <person name="Johannesson H."/>
        </authorList>
    </citation>
    <scope>NUCLEOTIDE SEQUENCE</scope>
    <source>
        <strain evidence="3">CBS 333.67</strain>
    </source>
</reference>
<proteinExistence type="predicted"/>
<evidence type="ECO:0000313" key="3">
    <source>
        <dbReference type="EMBL" id="KAK3307753.1"/>
    </source>
</evidence>
<evidence type="ECO:0000313" key="4">
    <source>
        <dbReference type="Proteomes" id="UP001273166"/>
    </source>
</evidence>
<gene>
    <name evidence="3" type="ORF">B0T15DRAFT_549545</name>
</gene>
<feature type="domain" description="NWD NACHT-NTPase N-terminal" evidence="2">
    <location>
        <begin position="48"/>
        <end position="243"/>
    </location>
</feature>
<reference evidence="3" key="1">
    <citation type="journal article" date="2023" name="Mol. Phylogenet. Evol.">
        <title>Genome-scale phylogeny and comparative genomics of the fungal order Sordariales.</title>
        <authorList>
            <person name="Hensen N."/>
            <person name="Bonometti L."/>
            <person name="Westerberg I."/>
            <person name="Brannstrom I.O."/>
            <person name="Guillou S."/>
            <person name="Cros-Aarteil S."/>
            <person name="Calhoun S."/>
            <person name="Haridas S."/>
            <person name="Kuo A."/>
            <person name="Mondo S."/>
            <person name="Pangilinan J."/>
            <person name="Riley R."/>
            <person name="LaButti K."/>
            <person name="Andreopoulos B."/>
            <person name="Lipzen A."/>
            <person name="Chen C."/>
            <person name="Yan M."/>
            <person name="Daum C."/>
            <person name="Ng V."/>
            <person name="Clum A."/>
            <person name="Steindorff A."/>
            <person name="Ohm R.A."/>
            <person name="Martin F."/>
            <person name="Silar P."/>
            <person name="Natvig D.O."/>
            <person name="Lalanne C."/>
            <person name="Gautier V."/>
            <person name="Ament-Velasquez S.L."/>
            <person name="Kruys A."/>
            <person name="Hutchinson M.I."/>
            <person name="Powell A.J."/>
            <person name="Barry K."/>
            <person name="Miller A.N."/>
            <person name="Grigoriev I.V."/>
            <person name="Debuchy R."/>
            <person name="Gladieux P."/>
            <person name="Hiltunen Thoren M."/>
            <person name="Johannesson H."/>
        </authorList>
    </citation>
    <scope>NUCLEOTIDE SEQUENCE</scope>
    <source>
        <strain evidence="3">CBS 333.67</strain>
    </source>
</reference>
<sequence>MSSKSKFKRGCDQTSPHRRALTTSVITSETPSQPASRGPETSPRSLQERLWDEAYDGLKTNESKTVEAYEKILTRELKTRDPTSMNLATQRNEIEQTQKGRRGQMAQIVRAGLERTAKEAAVKEGIQDGMQAVYAVKQIVDTAVQASPEAAVAWVGICFALEGLTYVVSRMDWYWNLAVFHLDENRAETSSVALWDQLEKHMKSVVRYYRNRTIFFLRNILRIDNWDGNLDEIRNAEDAVRKDSEQYNTEQIKDHLQTISIAADSQQIKLQDIFLALQDEKKRQCLKNLRVTDPRDDKARIESTKGGLLEESYRWILDYPDFVAWRNGRTNNSCSTFISESSSSLAKWVVSSRDRPEIEQQLKLGGLRLELSLESESNAEQMSHAVNAYIDSKVAEI</sequence>
<evidence type="ECO:0000256" key="1">
    <source>
        <dbReference type="SAM" id="MobiDB-lite"/>
    </source>
</evidence>
<dbReference type="RefSeq" id="XP_062723533.1">
    <property type="nucleotide sequence ID" value="XM_062870221.1"/>
</dbReference>
<dbReference type="EMBL" id="JAUDZG010000002">
    <property type="protein sequence ID" value="KAK3307753.1"/>
    <property type="molecule type" value="Genomic_DNA"/>
</dbReference>
<feature type="region of interest" description="Disordered" evidence="1">
    <location>
        <begin position="1"/>
        <end position="48"/>
    </location>
</feature>
<comment type="caution">
    <text evidence="3">The sequence shown here is derived from an EMBL/GenBank/DDBJ whole genome shotgun (WGS) entry which is preliminary data.</text>
</comment>
<dbReference type="Pfam" id="PF17100">
    <property type="entry name" value="NACHT_N"/>
    <property type="match status" value="1"/>
</dbReference>
<organism evidence="3 4">
    <name type="scientific">Chaetomium strumarium</name>
    <dbReference type="NCBI Taxonomy" id="1170767"/>
    <lineage>
        <taxon>Eukaryota</taxon>
        <taxon>Fungi</taxon>
        <taxon>Dikarya</taxon>
        <taxon>Ascomycota</taxon>
        <taxon>Pezizomycotina</taxon>
        <taxon>Sordariomycetes</taxon>
        <taxon>Sordariomycetidae</taxon>
        <taxon>Sordariales</taxon>
        <taxon>Chaetomiaceae</taxon>
        <taxon>Chaetomium</taxon>
    </lineage>
</organism>
<dbReference type="Proteomes" id="UP001273166">
    <property type="component" value="Unassembled WGS sequence"/>
</dbReference>
<dbReference type="AlphaFoldDB" id="A0AAJ0GX28"/>
<accession>A0AAJ0GX28</accession>
<feature type="compositionally biased region" description="Polar residues" evidence="1">
    <location>
        <begin position="21"/>
        <end position="35"/>
    </location>
</feature>
<name>A0AAJ0GX28_9PEZI</name>